<protein>
    <submittedName>
        <fullName evidence="2">Uncharacterized protein</fullName>
    </submittedName>
</protein>
<feature type="compositionally biased region" description="Basic and acidic residues" evidence="1">
    <location>
        <begin position="630"/>
        <end position="646"/>
    </location>
</feature>
<sequence>MTKKKAGAHSASADTPPAPSSLIICRNKHWRYISSFHGPWLQLPPEILESLAHQNYTMPAPRLVDPAVFYDVVNIRKAVDEAAQDSVRASTGVSNTGQSGRMDYFGAPSGPAGQLSKERIFKIRQKAVKLLSKAFTLDEVAASVATMQATSTVEDVARHVLKREGSNTDPKYVHFFHEKIPSRCMEQYTPLDPLDDVIASLPSEQQGPPLRTRALVQIFKSQWDGAAADLTMALRITEEIKRTHQPNQQQLELASRMREEQEAWSKGHKDWRSVPHLKEEDQPKSLEQQLYFNRAGVYLTIACRSVHTALDGLKEYQDAQERGEANGVEAKAQAVRLEARKKVKTYAKRAMRDYLAFLSHFDYTPGLPLEITNEIMRRVYDLANGNKTPTPLPKNRLVELDNEEKEVNGVETNGNDHSASAITKHSNPKPEPFERGEDGWPSFPSPKIHPASALFAERPPSDIPPFPNDKTLNAMLNNEPLHEAFGSREAVTYHPLLTDALHSLLLAHSLLQTSPTELLRHAHNAARLARIADGYPIFQAARSPARADWIEVLRRANNWLGLSVPWQKLCAPAPLPEAAGGWAKDSAASSSSAASSQRQSRSGSSSPTHHATALATRQRQGRQQGLQQPPREETAEQKRERIKQESIIDALSDDRVVDEESFQRAVRARERRAMEDEEGISGPLMDKRVPALATAPPPPSSSPSSAPTTTLTPPPPSKLNTAAPAPDDASTPTPLTSATTPNPNPPTSTPTTSATTAPSPSSQQHPQPQHQPQLQQQQQQPKRWAHDEAGREYPISTDRAEAIARWIREAPLSMGAGSGTGRKRRPARKGGRKGGDGTGDGVDGVVNGGVNGGLNGGLHGGGEVAGAGGQQEEDGPD</sequence>
<feature type="region of interest" description="Disordered" evidence="1">
    <location>
        <begin position="406"/>
        <end position="438"/>
    </location>
</feature>
<dbReference type="Proteomes" id="UP001175353">
    <property type="component" value="Unassembled WGS sequence"/>
</dbReference>
<reference evidence="2" key="1">
    <citation type="submission" date="2023-06" db="EMBL/GenBank/DDBJ databases">
        <title>Black Yeasts Isolated from many extreme environments.</title>
        <authorList>
            <person name="Coleine C."/>
            <person name="Stajich J.E."/>
            <person name="Selbmann L."/>
        </authorList>
    </citation>
    <scope>NUCLEOTIDE SEQUENCE</scope>
    <source>
        <strain evidence="2">CCFEE 5200</strain>
    </source>
</reference>
<feature type="region of interest" description="Disordered" evidence="1">
    <location>
        <begin position="578"/>
        <end position="646"/>
    </location>
</feature>
<feature type="compositionally biased region" description="Low complexity" evidence="1">
    <location>
        <begin position="721"/>
        <end position="741"/>
    </location>
</feature>
<dbReference type="EMBL" id="JAUJLE010000584">
    <property type="protein sequence ID" value="KAK0952858.1"/>
    <property type="molecule type" value="Genomic_DNA"/>
</dbReference>
<feature type="compositionally biased region" description="Low complexity" evidence="1">
    <location>
        <begin position="702"/>
        <end position="711"/>
    </location>
</feature>
<proteinExistence type="predicted"/>
<comment type="caution">
    <text evidence="2">The sequence shown here is derived from an EMBL/GenBank/DDBJ whole genome shotgun (WGS) entry which is preliminary data.</text>
</comment>
<feature type="compositionally biased region" description="Gly residues" evidence="1">
    <location>
        <begin position="836"/>
        <end position="869"/>
    </location>
</feature>
<accession>A0AAN6H106</accession>
<dbReference type="AlphaFoldDB" id="A0AAN6H106"/>
<name>A0AAN6H106_9PEZI</name>
<feature type="compositionally biased region" description="Basic residues" evidence="1">
    <location>
        <begin position="821"/>
        <end position="832"/>
    </location>
</feature>
<feature type="compositionally biased region" description="Low complexity" evidence="1">
    <location>
        <begin position="586"/>
        <end position="629"/>
    </location>
</feature>
<feature type="region of interest" description="Disordered" evidence="1">
    <location>
        <begin position="668"/>
        <end position="797"/>
    </location>
</feature>
<evidence type="ECO:0000313" key="2">
    <source>
        <dbReference type="EMBL" id="KAK0952858.1"/>
    </source>
</evidence>
<evidence type="ECO:0000313" key="3">
    <source>
        <dbReference type="Proteomes" id="UP001175353"/>
    </source>
</evidence>
<gene>
    <name evidence="2" type="ORF">LTR91_024152</name>
</gene>
<feature type="compositionally biased region" description="Low complexity" evidence="1">
    <location>
        <begin position="749"/>
        <end position="781"/>
    </location>
</feature>
<feature type="region of interest" description="Disordered" evidence="1">
    <location>
        <begin position="810"/>
        <end position="877"/>
    </location>
</feature>
<keyword evidence="3" id="KW-1185">Reference proteome</keyword>
<organism evidence="2 3">
    <name type="scientific">Friedmanniomyces endolithicus</name>
    <dbReference type="NCBI Taxonomy" id="329885"/>
    <lineage>
        <taxon>Eukaryota</taxon>
        <taxon>Fungi</taxon>
        <taxon>Dikarya</taxon>
        <taxon>Ascomycota</taxon>
        <taxon>Pezizomycotina</taxon>
        <taxon>Dothideomycetes</taxon>
        <taxon>Dothideomycetidae</taxon>
        <taxon>Mycosphaerellales</taxon>
        <taxon>Teratosphaeriaceae</taxon>
        <taxon>Friedmanniomyces</taxon>
    </lineage>
</organism>
<evidence type="ECO:0000256" key="1">
    <source>
        <dbReference type="SAM" id="MobiDB-lite"/>
    </source>
</evidence>
<feature type="compositionally biased region" description="Polar residues" evidence="1">
    <location>
        <begin position="410"/>
        <end position="425"/>
    </location>
</feature>